<dbReference type="Gene3D" id="1.10.10.60">
    <property type="entry name" value="Homeodomain-like"/>
    <property type="match status" value="1"/>
</dbReference>
<reference evidence="3" key="1">
    <citation type="journal article" date="2021" name="Nat. Commun.">
        <title>Genetic determinants of endophytism in the Arabidopsis root mycobiome.</title>
        <authorList>
            <person name="Mesny F."/>
            <person name="Miyauchi S."/>
            <person name="Thiergart T."/>
            <person name="Pickel B."/>
            <person name="Atanasova L."/>
            <person name="Karlsson M."/>
            <person name="Huettel B."/>
            <person name="Barry K.W."/>
            <person name="Haridas S."/>
            <person name="Chen C."/>
            <person name="Bauer D."/>
            <person name="Andreopoulos W."/>
            <person name="Pangilinan J."/>
            <person name="LaButti K."/>
            <person name="Riley R."/>
            <person name="Lipzen A."/>
            <person name="Clum A."/>
            <person name="Drula E."/>
            <person name="Henrissat B."/>
            <person name="Kohler A."/>
            <person name="Grigoriev I.V."/>
            <person name="Martin F.M."/>
            <person name="Hacquard S."/>
        </authorList>
    </citation>
    <scope>NUCLEOTIDE SEQUENCE</scope>
    <source>
        <strain evidence="3">FSSC 5 MPI-SDFR-AT-0091</strain>
    </source>
</reference>
<feature type="region of interest" description="Disordered" evidence="1">
    <location>
        <begin position="107"/>
        <end position="160"/>
    </location>
</feature>
<evidence type="ECO:0000313" key="4">
    <source>
        <dbReference type="Proteomes" id="UP000736672"/>
    </source>
</evidence>
<dbReference type="SUPFAM" id="SSF46689">
    <property type="entry name" value="Homeodomain-like"/>
    <property type="match status" value="1"/>
</dbReference>
<dbReference type="InterPro" id="IPR041188">
    <property type="entry name" value="HTH_ABP1_N"/>
</dbReference>
<evidence type="ECO:0000259" key="2">
    <source>
        <dbReference type="Pfam" id="PF18107"/>
    </source>
</evidence>
<protein>
    <submittedName>
        <fullName evidence="3">Homeodomain-like protein</fullName>
    </submittedName>
</protein>
<feature type="compositionally biased region" description="Low complexity" evidence="1">
    <location>
        <begin position="112"/>
        <end position="122"/>
    </location>
</feature>
<dbReference type="Proteomes" id="UP000736672">
    <property type="component" value="Unassembled WGS sequence"/>
</dbReference>
<keyword evidence="3" id="KW-0238">DNA-binding</keyword>
<accession>A0A9P9L761</accession>
<keyword evidence="4" id="KW-1185">Reference proteome</keyword>
<dbReference type="GO" id="GO:0003677">
    <property type="term" value="F:DNA binding"/>
    <property type="evidence" value="ECO:0007669"/>
    <property type="project" value="UniProtKB-KW"/>
</dbReference>
<dbReference type="InterPro" id="IPR009057">
    <property type="entry name" value="Homeodomain-like_sf"/>
</dbReference>
<evidence type="ECO:0000313" key="3">
    <source>
        <dbReference type="EMBL" id="KAH7275149.1"/>
    </source>
</evidence>
<sequence length="172" mass="18780">MSAATTDPALGLVAAPAPDLSPVSQVAQVGTVDHLEPVAQVATTPKERHSLTLDQRRALRRWANGQTIRPSHKACIEWFYSQYGQQISQSTVSHSLSPNCLARGYDTEIGPTSRSSSSSGTSKSKHLVVSRPTKNWARRPSPSSTSFRDTRMRTRPSFLPAGFTDSRNVTVF</sequence>
<evidence type="ECO:0000256" key="1">
    <source>
        <dbReference type="SAM" id="MobiDB-lite"/>
    </source>
</evidence>
<keyword evidence="3" id="KW-0371">Homeobox</keyword>
<dbReference type="EMBL" id="JAGTJS010000001">
    <property type="protein sequence ID" value="KAH7275149.1"/>
    <property type="molecule type" value="Genomic_DNA"/>
</dbReference>
<gene>
    <name evidence="3" type="ORF">B0J15DRAFT_457333</name>
</gene>
<feature type="domain" description="ARS-binding protein 1 N-terminal" evidence="2">
    <location>
        <begin position="47"/>
        <end position="98"/>
    </location>
</feature>
<name>A0A9P9L761_FUSSL</name>
<dbReference type="OrthoDB" id="125347at2759"/>
<dbReference type="AlphaFoldDB" id="A0A9P9L761"/>
<comment type="caution">
    <text evidence="3">The sequence shown here is derived from an EMBL/GenBank/DDBJ whole genome shotgun (WGS) entry which is preliminary data.</text>
</comment>
<organism evidence="3 4">
    <name type="scientific">Fusarium solani</name>
    <name type="common">Filamentous fungus</name>
    <dbReference type="NCBI Taxonomy" id="169388"/>
    <lineage>
        <taxon>Eukaryota</taxon>
        <taxon>Fungi</taxon>
        <taxon>Dikarya</taxon>
        <taxon>Ascomycota</taxon>
        <taxon>Pezizomycotina</taxon>
        <taxon>Sordariomycetes</taxon>
        <taxon>Hypocreomycetidae</taxon>
        <taxon>Hypocreales</taxon>
        <taxon>Nectriaceae</taxon>
        <taxon>Fusarium</taxon>
        <taxon>Fusarium solani species complex</taxon>
    </lineage>
</organism>
<dbReference type="Pfam" id="PF18107">
    <property type="entry name" value="HTH_ABP1_N"/>
    <property type="match status" value="1"/>
</dbReference>
<proteinExistence type="predicted"/>